<dbReference type="EMBL" id="JAQQWK010000013">
    <property type="protein sequence ID" value="KAK8017334.1"/>
    <property type="molecule type" value="Genomic_DNA"/>
</dbReference>
<organism evidence="1 2">
    <name type="scientific">Apiospora rasikravindrae</name>
    <dbReference type="NCBI Taxonomy" id="990691"/>
    <lineage>
        <taxon>Eukaryota</taxon>
        <taxon>Fungi</taxon>
        <taxon>Dikarya</taxon>
        <taxon>Ascomycota</taxon>
        <taxon>Pezizomycotina</taxon>
        <taxon>Sordariomycetes</taxon>
        <taxon>Xylariomycetidae</taxon>
        <taxon>Amphisphaeriales</taxon>
        <taxon>Apiosporaceae</taxon>
        <taxon>Apiospora</taxon>
    </lineage>
</organism>
<comment type="caution">
    <text evidence="1">The sequence shown here is derived from an EMBL/GenBank/DDBJ whole genome shotgun (WGS) entry which is preliminary data.</text>
</comment>
<sequence>MLTDYCECADSYLSKERKESRVGHYKWFDGLNETHLGMWLENPVDQLFTPYSHHRCREKTCGATAVLASNSKYSEVHIGKATAFCHEGSARSGRNKLSRLLRRARLPSLGLRGARGSRRRDRTRRSARTARAWATTAYRRHCPKYACSVEDCGESSADEGLGAVLGYCLNNVTALVKIGLGDFQEPLRMARR</sequence>
<gene>
    <name evidence="1" type="ORF">PG993_013660</name>
</gene>
<protein>
    <submittedName>
        <fullName evidence="1">Uncharacterized protein</fullName>
    </submittedName>
</protein>
<proteinExistence type="predicted"/>
<keyword evidence="2" id="KW-1185">Reference proteome</keyword>
<accession>A0ABR1RQU1</accession>
<reference evidence="1 2" key="1">
    <citation type="submission" date="2023-01" db="EMBL/GenBank/DDBJ databases">
        <title>Analysis of 21 Apiospora genomes using comparative genomics revels a genus with tremendous synthesis potential of carbohydrate active enzymes and secondary metabolites.</title>
        <authorList>
            <person name="Sorensen T."/>
        </authorList>
    </citation>
    <scope>NUCLEOTIDE SEQUENCE [LARGE SCALE GENOMIC DNA]</scope>
    <source>
        <strain evidence="1 2">CBS 33761</strain>
    </source>
</reference>
<evidence type="ECO:0000313" key="1">
    <source>
        <dbReference type="EMBL" id="KAK8017334.1"/>
    </source>
</evidence>
<evidence type="ECO:0000313" key="2">
    <source>
        <dbReference type="Proteomes" id="UP001444661"/>
    </source>
</evidence>
<dbReference type="Proteomes" id="UP001444661">
    <property type="component" value="Unassembled WGS sequence"/>
</dbReference>
<name>A0ABR1RQU1_9PEZI</name>